<reference evidence="1" key="1">
    <citation type="submission" date="2022-11" db="EMBL/GenBank/DDBJ databases">
        <title>Centuries of genome instability and evolution in soft-shell clam transmissible cancer (bioRxiv).</title>
        <authorList>
            <person name="Hart S.F.M."/>
            <person name="Yonemitsu M.A."/>
            <person name="Giersch R.M."/>
            <person name="Beal B.F."/>
            <person name="Arriagada G."/>
            <person name="Davis B.W."/>
            <person name="Ostrander E.A."/>
            <person name="Goff S.P."/>
            <person name="Metzger M.J."/>
        </authorList>
    </citation>
    <scope>NUCLEOTIDE SEQUENCE</scope>
    <source>
        <strain evidence="1">MELC-2E11</strain>
        <tissue evidence="1">Siphon/mantle</tissue>
    </source>
</reference>
<evidence type="ECO:0000313" key="1">
    <source>
        <dbReference type="EMBL" id="WAR04931.1"/>
    </source>
</evidence>
<sequence length="54" mass="5953">MCIACSGVMSIYLQQSVSCNVPGGCHDSKKYNTNCSKSDKSFHDSIYKQLEKTS</sequence>
<gene>
    <name evidence="1" type="ORF">MAR_020300</name>
</gene>
<protein>
    <submittedName>
        <fullName evidence="1">Uncharacterized protein</fullName>
    </submittedName>
</protein>
<dbReference type="Proteomes" id="UP001164746">
    <property type="component" value="Chromosome 5"/>
</dbReference>
<name>A0ABY7ECQ2_MYAAR</name>
<dbReference type="EMBL" id="CP111016">
    <property type="protein sequence ID" value="WAR04931.1"/>
    <property type="molecule type" value="Genomic_DNA"/>
</dbReference>
<keyword evidence="2" id="KW-1185">Reference proteome</keyword>
<organism evidence="1 2">
    <name type="scientific">Mya arenaria</name>
    <name type="common">Soft-shell clam</name>
    <dbReference type="NCBI Taxonomy" id="6604"/>
    <lineage>
        <taxon>Eukaryota</taxon>
        <taxon>Metazoa</taxon>
        <taxon>Spiralia</taxon>
        <taxon>Lophotrochozoa</taxon>
        <taxon>Mollusca</taxon>
        <taxon>Bivalvia</taxon>
        <taxon>Autobranchia</taxon>
        <taxon>Heteroconchia</taxon>
        <taxon>Euheterodonta</taxon>
        <taxon>Imparidentia</taxon>
        <taxon>Neoheterodontei</taxon>
        <taxon>Myida</taxon>
        <taxon>Myoidea</taxon>
        <taxon>Myidae</taxon>
        <taxon>Mya</taxon>
    </lineage>
</organism>
<accession>A0ABY7ECQ2</accession>
<proteinExistence type="predicted"/>
<evidence type="ECO:0000313" key="2">
    <source>
        <dbReference type="Proteomes" id="UP001164746"/>
    </source>
</evidence>